<reference evidence="1 2" key="1">
    <citation type="submission" date="2019-09" db="EMBL/GenBank/DDBJ databases">
        <title>Draft genome of the ectomycorrhizal ascomycete Sphaerosporella brunnea.</title>
        <authorList>
            <consortium name="DOE Joint Genome Institute"/>
            <person name="Benucci G.M."/>
            <person name="Marozzi G."/>
            <person name="Antonielli L."/>
            <person name="Sanchez S."/>
            <person name="Marco P."/>
            <person name="Wang X."/>
            <person name="Falini L.B."/>
            <person name="Barry K."/>
            <person name="Haridas S."/>
            <person name="Lipzen A."/>
            <person name="Labutti K."/>
            <person name="Grigoriev I.V."/>
            <person name="Murat C."/>
            <person name="Martin F."/>
            <person name="Albertini E."/>
            <person name="Donnini D."/>
            <person name="Bonito G."/>
        </authorList>
    </citation>
    <scope>NUCLEOTIDE SEQUENCE [LARGE SCALE GENOMIC DNA]</scope>
    <source>
        <strain evidence="1 2">Sb_GMNB300</strain>
    </source>
</reference>
<dbReference type="Pfam" id="PF03645">
    <property type="entry name" value="Tctex-1"/>
    <property type="match status" value="1"/>
</dbReference>
<dbReference type="Gene3D" id="3.30.1140.40">
    <property type="entry name" value="Tctex-1"/>
    <property type="match status" value="1"/>
</dbReference>
<dbReference type="GO" id="GO:0005868">
    <property type="term" value="C:cytoplasmic dynein complex"/>
    <property type="evidence" value="ECO:0007669"/>
    <property type="project" value="TreeGrafter"/>
</dbReference>
<dbReference type="EMBL" id="VXIS01000151">
    <property type="protein sequence ID" value="KAA8900636.1"/>
    <property type="molecule type" value="Genomic_DNA"/>
</dbReference>
<proteinExistence type="predicted"/>
<dbReference type="Proteomes" id="UP000326924">
    <property type="component" value="Unassembled WGS sequence"/>
</dbReference>
<evidence type="ECO:0000313" key="2">
    <source>
        <dbReference type="Proteomes" id="UP000326924"/>
    </source>
</evidence>
<sequence length="156" mass="16581">MSDIAPSTPAVTPVPTHRLKQIANDACSLALDKSDGYDHSRTEAWNSQIINHIIRALISESTPPASAGLPAPQTPWKFAVNSTIIQHLSPKAAAASSSEGSELVNGKADNSAVSAGRRGMHSACGAFWNKEKDGMWSFKLDTKGMDVVISVLWIAV</sequence>
<dbReference type="PANTHER" id="PTHR21255">
    <property type="entry name" value="T-COMPLEX-ASSOCIATED-TESTIS-EXPRESSED 1/ DYNEIN LIGHT CHAIN"/>
    <property type="match status" value="1"/>
</dbReference>
<dbReference type="InParanoid" id="A0A5J5ERC9"/>
<dbReference type="InterPro" id="IPR038586">
    <property type="entry name" value="Tctex-1-like_sf"/>
</dbReference>
<name>A0A5J5ERC9_9PEZI</name>
<dbReference type="GO" id="GO:0045505">
    <property type="term" value="F:dynein intermediate chain binding"/>
    <property type="evidence" value="ECO:0007669"/>
    <property type="project" value="TreeGrafter"/>
</dbReference>
<dbReference type="GO" id="GO:0007018">
    <property type="term" value="P:microtubule-based movement"/>
    <property type="evidence" value="ECO:0007669"/>
    <property type="project" value="TreeGrafter"/>
</dbReference>
<dbReference type="CDD" id="cd21456">
    <property type="entry name" value="DLC-like_SpDlc1-like"/>
    <property type="match status" value="1"/>
</dbReference>
<protein>
    <submittedName>
        <fullName evidence="1">Tctex-1</fullName>
    </submittedName>
</protein>
<dbReference type="InterPro" id="IPR005334">
    <property type="entry name" value="Tctex-1-like"/>
</dbReference>
<evidence type="ECO:0000313" key="1">
    <source>
        <dbReference type="EMBL" id="KAA8900636.1"/>
    </source>
</evidence>
<accession>A0A5J5ERC9</accession>
<dbReference type="AlphaFoldDB" id="A0A5J5ERC9"/>
<gene>
    <name evidence="1" type="ORF">FN846DRAFT_958326</name>
</gene>
<keyword evidence="2" id="KW-1185">Reference proteome</keyword>
<dbReference type="PANTHER" id="PTHR21255:SF4">
    <property type="entry name" value="DYNEIN LIGHT CHAIN TCTEX-TYPE"/>
    <property type="match status" value="1"/>
</dbReference>
<comment type="caution">
    <text evidence="1">The sequence shown here is derived from an EMBL/GenBank/DDBJ whole genome shotgun (WGS) entry which is preliminary data.</text>
</comment>
<dbReference type="OrthoDB" id="10059120at2759"/>
<organism evidence="1 2">
    <name type="scientific">Sphaerosporella brunnea</name>
    <dbReference type="NCBI Taxonomy" id="1250544"/>
    <lineage>
        <taxon>Eukaryota</taxon>
        <taxon>Fungi</taxon>
        <taxon>Dikarya</taxon>
        <taxon>Ascomycota</taxon>
        <taxon>Pezizomycotina</taxon>
        <taxon>Pezizomycetes</taxon>
        <taxon>Pezizales</taxon>
        <taxon>Pyronemataceae</taxon>
        <taxon>Sphaerosporella</taxon>
    </lineage>
</organism>
<dbReference type="GO" id="GO:0005737">
    <property type="term" value="C:cytoplasm"/>
    <property type="evidence" value="ECO:0007669"/>
    <property type="project" value="TreeGrafter"/>
</dbReference>